<dbReference type="GO" id="GO:0000160">
    <property type="term" value="P:phosphorelay signal transduction system"/>
    <property type="evidence" value="ECO:0007669"/>
    <property type="project" value="InterPro"/>
</dbReference>
<dbReference type="InterPro" id="IPR011006">
    <property type="entry name" value="CheY-like_superfamily"/>
</dbReference>
<evidence type="ECO:0000256" key="1">
    <source>
        <dbReference type="ARBA" id="ARBA00022553"/>
    </source>
</evidence>
<protein>
    <submittedName>
        <fullName evidence="4">Response regulator receiver domain-containing protein</fullName>
    </submittedName>
</protein>
<dbReference type="STRING" id="1391627.SAMN05216464_102236"/>
<evidence type="ECO:0000259" key="3">
    <source>
        <dbReference type="PROSITE" id="PS50110"/>
    </source>
</evidence>
<dbReference type="InterPro" id="IPR001789">
    <property type="entry name" value="Sig_transdc_resp-reg_receiver"/>
</dbReference>
<dbReference type="SUPFAM" id="SSF52172">
    <property type="entry name" value="CheY-like"/>
    <property type="match status" value="1"/>
</dbReference>
<feature type="modified residue" description="4-aspartylphosphate" evidence="2">
    <location>
        <position position="63"/>
    </location>
</feature>
<keyword evidence="5" id="KW-1185">Reference proteome</keyword>
<dbReference type="AlphaFoldDB" id="A0A1G6WMK7"/>
<reference evidence="4 5" key="1">
    <citation type="submission" date="2016-10" db="EMBL/GenBank/DDBJ databases">
        <authorList>
            <person name="de Groot N.N."/>
        </authorList>
    </citation>
    <scope>NUCLEOTIDE SEQUENCE [LARGE SCALE GENOMIC DNA]</scope>
    <source>
        <strain evidence="4 5">47C3B</strain>
    </source>
</reference>
<dbReference type="EMBL" id="FNAI01000002">
    <property type="protein sequence ID" value="SDD67034.1"/>
    <property type="molecule type" value="Genomic_DNA"/>
</dbReference>
<accession>A0A1G6WMK7</accession>
<gene>
    <name evidence="4" type="ORF">SAMN05216464_102236</name>
</gene>
<dbReference type="SMART" id="SM00448">
    <property type="entry name" value="REC"/>
    <property type="match status" value="1"/>
</dbReference>
<evidence type="ECO:0000313" key="4">
    <source>
        <dbReference type="EMBL" id="SDD67034.1"/>
    </source>
</evidence>
<dbReference type="PANTHER" id="PTHR44591">
    <property type="entry name" value="STRESS RESPONSE REGULATOR PROTEIN 1"/>
    <property type="match status" value="1"/>
</dbReference>
<dbReference type="PROSITE" id="PS50110">
    <property type="entry name" value="RESPONSE_REGULATORY"/>
    <property type="match status" value="1"/>
</dbReference>
<proteinExistence type="predicted"/>
<keyword evidence="1 2" id="KW-0597">Phosphoprotein</keyword>
<dbReference type="Proteomes" id="UP000199072">
    <property type="component" value="Unassembled WGS sequence"/>
</dbReference>
<dbReference type="Pfam" id="PF00072">
    <property type="entry name" value="Response_reg"/>
    <property type="match status" value="1"/>
</dbReference>
<evidence type="ECO:0000256" key="2">
    <source>
        <dbReference type="PROSITE-ProRule" id="PRU00169"/>
    </source>
</evidence>
<name>A0A1G6WMK7_9SPHI</name>
<dbReference type="Gene3D" id="3.40.50.2300">
    <property type="match status" value="1"/>
</dbReference>
<dbReference type="PANTHER" id="PTHR44591:SF3">
    <property type="entry name" value="RESPONSE REGULATORY DOMAIN-CONTAINING PROTEIN"/>
    <property type="match status" value="1"/>
</dbReference>
<sequence>MAIFVPNLTAPMAKKILVIEDDKDIRDTIVYVLEEEHYEVIASEDAKILKRISDFNPDLILLDNWLTDWKSDANGQQLSKGLKSNPATSHIPVVIISAVSNIKEIAEAGDADGYIRKPFDLTELIDIVKKFAGVSVV</sequence>
<organism evidence="4 5">
    <name type="scientific">Mucilaginibacter pineti</name>
    <dbReference type="NCBI Taxonomy" id="1391627"/>
    <lineage>
        <taxon>Bacteria</taxon>
        <taxon>Pseudomonadati</taxon>
        <taxon>Bacteroidota</taxon>
        <taxon>Sphingobacteriia</taxon>
        <taxon>Sphingobacteriales</taxon>
        <taxon>Sphingobacteriaceae</taxon>
        <taxon>Mucilaginibacter</taxon>
    </lineage>
</organism>
<evidence type="ECO:0000313" key="5">
    <source>
        <dbReference type="Proteomes" id="UP000199072"/>
    </source>
</evidence>
<dbReference type="InterPro" id="IPR050595">
    <property type="entry name" value="Bact_response_regulator"/>
</dbReference>
<feature type="domain" description="Response regulatory" evidence="3">
    <location>
        <begin position="15"/>
        <end position="132"/>
    </location>
</feature>